<dbReference type="PANTHER" id="PTHR43605:SF10">
    <property type="entry name" value="ACYL-COA SYNTHETASE MEDIUM CHAIN FAMILY MEMBER 3"/>
    <property type="match status" value="1"/>
</dbReference>
<dbReference type="Pfam" id="PF00501">
    <property type="entry name" value="AMP-binding"/>
    <property type="match status" value="1"/>
</dbReference>
<dbReference type="Gene3D" id="3.40.50.12780">
    <property type="entry name" value="N-terminal domain of ligase-like"/>
    <property type="match status" value="1"/>
</dbReference>
<evidence type="ECO:0000313" key="7">
    <source>
        <dbReference type="EMBL" id="GAA2130927.1"/>
    </source>
</evidence>
<feature type="domain" description="AMP-dependent synthetase/ligase" evidence="5">
    <location>
        <begin position="39"/>
        <end position="391"/>
    </location>
</feature>
<dbReference type="InterPro" id="IPR042099">
    <property type="entry name" value="ANL_N_sf"/>
</dbReference>
<dbReference type="InterPro" id="IPR051087">
    <property type="entry name" value="Mitochondrial_ACSM"/>
</dbReference>
<dbReference type="InterPro" id="IPR025110">
    <property type="entry name" value="AMP-bd_C"/>
</dbReference>
<feature type="domain" description="AMP-binding enzyme C-terminal" evidence="6">
    <location>
        <begin position="457"/>
        <end position="534"/>
    </location>
</feature>
<gene>
    <name evidence="7" type="ORF">GCM10009727_23110</name>
</gene>
<keyword evidence="8" id="KW-1185">Reference proteome</keyword>
<accession>A0ABP5KIK1</accession>
<proteinExistence type="inferred from homology"/>
<keyword evidence="4" id="KW-0067">ATP-binding</keyword>
<dbReference type="PANTHER" id="PTHR43605">
    <property type="entry name" value="ACYL-COENZYME A SYNTHETASE"/>
    <property type="match status" value="1"/>
</dbReference>
<sequence length="553" mass="59302">MTNTTQPAGEGRPIGPHQRALQIHAAFNAVDATAPWLVCDRHPVDAVAFRFVDGDLRVSDMTYGELARRSRRAAHALAQRGIGPGDRVAGLLGKGPDLPVLILGIWRLGAVYVPLFTAFAASAVQERISDAGVKLVVTDMEQLPKVRDLAARVMLANTDQHDEGLAHDDLGAVLIDGPEWTKPSPLTGPQTPIVQMATSGTTGKPKVVVHPLAYAAGWQSYVELGLAPGEGYWCGADPGWAYGLYTLIIGPLAVGTTSIFTCGTFKPEMTWRVLEQLGVSDYAAAPTALRALRACDPGVRLPALRRLSTAGEPLTPEVIEWTRERFGIDVHDHFGQTELGMTAGFAQHADLARQVVPRAMGESLPGWRMTVLQAEADQPASVGEVGRLAVEVAGSPFFTFTGYGTARDDRASRFTADGSHYLTGDLASVGEDGLLRFSSRDDDVIVMAGYRIGPFDVESVLATHPQVVECAVVATPDEVRGEVVHAHVVPAMTPDDPDALVRELQDWVRTRYAAHAYPRLVTFADSLPKTPSGKIQRAVLRSMTRSSGAGTAE</sequence>
<dbReference type="EMBL" id="BAAAMR010000015">
    <property type="protein sequence ID" value="GAA2130927.1"/>
    <property type="molecule type" value="Genomic_DNA"/>
</dbReference>
<reference evidence="8" key="1">
    <citation type="journal article" date="2019" name="Int. J. Syst. Evol. Microbiol.">
        <title>The Global Catalogue of Microorganisms (GCM) 10K type strain sequencing project: providing services to taxonomists for standard genome sequencing and annotation.</title>
        <authorList>
            <consortium name="The Broad Institute Genomics Platform"/>
            <consortium name="The Broad Institute Genome Sequencing Center for Infectious Disease"/>
            <person name="Wu L."/>
            <person name="Ma J."/>
        </authorList>
    </citation>
    <scope>NUCLEOTIDE SEQUENCE [LARGE SCALE GENOMIC DNA]</scope>
    <source>
        <strain evidence="8">JCM 13850</strain>
    </source>
</reference>
<dbReference type="Proteomes" id="UP001501020">
    <property type="component" value="Unassembled WGS sequence"/>
</dbReference>
<organism evidence="7 8">
    <name type="scientific">Actinomadura napierensis</name>
    <dbReference type="NCBI Taxonomy" id="267854"/>
    <lineage>
        <taxon>Bacteria</taxon>
        <taxon>Bacillati</taxon>
        <taxon>Actinomycetota</taxon>
        <taxon>Actinomycetes</taxon>
        <taxon>Streptosporangiales</taxon>
        <taxon>Thermomonosporaceae</taxon>
        <taxon>Actinomadura</taxon>
    </lineage>
</organism>
<evidence type="ECO:0000256" key="4">
    <source>
        <dbReference type="ARBA" id="ARBA00022840"/>
    </source>
</evidence>
<dbReference type="SUPFAM" id="SSF56801">
    <property type="entry name" value="Acetyl-CoA synthetase-like"/>
    <property type="match status" value="1"/>
</dbReference>
<protein>
    <submittedName>
        <fullName evidence="7">Acyl-CoA synthetase</fullName>
    </submittedName>
</protein>
<name>A0ABP5KIK1_9ACTN</name>
<evidence type="ECO:0000259" key="6">
    <source>
        <dbReference type="Pfam" id="PF13193"/>
    </source>
</evidence>
<evidence type="ECO:0000256" key="2">
    <source>
        <dbReference type="ARBA" id="ARBA00022598"/>
    </source>
</evidence>
<keyword evidence="2" id="KW-0436">Ligase</keyword>
<dbReference type="Pfam" id="PF13193">
    <property type="entry name" value="AMP-binding_C"/>
    <property type="match status" value="1"/>
</dbReference>
<comment type="caution">
    <text evidence="7">The sequence shown here is derived from an EMBL/GenBank/DDBJ whole genome shotgun (WGS) entry which is preliminary data.</text>
</comment>
<evidence type="ECO:0000256" key="3">
    <source>
        <dbReference type="ARBA" id="ARBA00022741"/>
    </source>
</evidence>
<keyword evidence="3" id="KW-0547">Nucleotide-binding</keyword>
<dbReference type="InterPro" id="IPR045851">
    <property type="entry name" value="AMP-bd_C_sf"/>
</dbReference>
<dbReference type="InterPro" id="IPR000873">
    <property type="entry name" value="AMP-dep_synth/lig_dom"/>
</dbReference>
<evidence type="ECO:0000256" key="1">
    <source>
        <dbReference type="ARBA" id="ARBA00006432"/>
    </source>
</evidence>
<evidence type="ECO:0000313" key="8">
    <source>
        <dbReference type="Proteomes" id="UP001501020"/>
    </source>
</evidence>
<dbReference type="Gene3D" id="3.30.300.30">
    <property type="match status" value="1"/>
</dbReference>
<dbReference type="RefSeq" id="WP_344264731.1">
    <property type="nucleotide sequence ID" value="NZ_BAAAMR010000015.1"/>
</dbReference>
<evidence type="ECO:0000259" key="5">
    <source>
        <dbReference type="Pfam" id="PF00501"/>
    </source>
</evidence>
<comment type="similarity">
    <text evidence="1">Belongs to the ATP-dependent AMP-binding enzyme family.</text>
</comment>